<dbReference type="Proteomes" id="UP000253141">
    <property type="component" value="Unassembled WGS sequence"/>
</dbReference>
<dbReference type="EMBL" id="QPIW01000007">
    <property type="protein sequence ID" value="RDB05976.1"/>
    <property type="molecule type" value="Genomic_DNA"/>
</dbReference>
<evidence type="ECO:0000313" key="9">
    <source>
        <dbReference type="Proteomes" id="UP000253141"/>
    </source>
</evidence>
<dbReference type="Pfam" id="PF12142">
    <property type="entry name" value="PPO1_DWL"/>
    <property type="match status" value="1"/>
</dbReference>
<dbReference type="Pfam" id="PF25271">
    <property type="entry name" value="DUF7868"/>
    <property type="match status" value="1"/>
</dbReference>
<dbReference type="InterPro" id="IPR022739">
    <property type="entry name" value="Polyphenol_oxidase_cen"/>
</dbReference>
<dbReference type="InterPro" id="IPR008922">
    <property type="entry name" value="Di-copper_centre_dom_sf"/>
</dbReference>
<keyword evidence="4" id="KW-0560">Oxidoreductase</keyword>
<dbReference type="AlphaFoldDB" id="A0A369IH70"/>
<dbReference type="PRINTS" id="PR00092">
    <property type="entry name" value="TYROSINASE"/>
</dbReference>
<evidence type="ECO:0000256" key="5">
    <source>
        <dbReference type="ARBA" id="ARBA00023008"/>
    </source>
</evidence>
<dbReference type="PROSITE" id="PS00497">
    <property type="entry name" value="TYROSINASE_1"/>
    <property type="match status" value="1"/>
</dbReference>
<comment type="cofactor">
    <cofactor evidence="1">
        <name>Cu(2+)</name>
        <dbReference type="ChEBI" id="CHEBI:29036"/>
    </cofactor>
</comment>
<dbReference type="GO" id="GO:0046872">
    <property type="term" value="F:metal ion binding"/>
    <property type="evidence" value="ECO:0007669"/>
    <property type="project" value="UniProtKB-KW"/>
</dbReference>
<comment type="similarity">
    <text evidence="2">Belongs to the tyrosinase family.</text>
</comment>
<gene>
    <name evidence="8" type="ORF">DVG78_11255</name>
</gene>
<dbReference type="GO" id="GO:0004097">
    <property type="term" value="F:catechol oxidase activity"/>
    <property type="evidence" value="ECO:0007669"/>
    <property type="project" value="InterPro"/>
</dbReference>
<proteinExistence type="inferred from homology"/>
<evidence type="ECO:0000259" key="7">
    <source>
        <dbReference type="PROSITE" id="PS00498"/>
    </source>
</evidence>
<comment type="caution">
    <text evidence="8">The sequence shown here is derived from an EMBL/GenBank/DDBJ whole genome shotgun (WGS) entry which is preliminary data.</text>
</comment>
<sequence length="491" mass="54499">MVMFNSFYFSTGIILLILGVSNNVDFKPKSSASSEIVICKTDDLESLPATSFTNNATNPMAVMVRKNVYSLTAAEIASIKTGIAAMKALPTTNKTSWAYQAAIHGTTLTNNLPSWNSCQHRTQFFLSWHRMYLYFFERILRAKSGNPNLTLPYWNYQTNAVLHPAYRNSAASNTLYNSTRNASINSGGALPASISTSINNALNNIPFFDFNSDLEGPHGSVHVAIGGNMGSVNRAALDPVFWLHHTNIDRLWEAWLRKCGGRQNPTSGAWATQNFTFFDENGTAVTMSGSQIVKTATQLNYRYDFPFMLPCNFVIANLERWRWITFRPLRIEGITKIENNRAKISFARSNAATFDKMIRDNKMDKILVSTTDISDKLFVELEDIKVDKLPEGTVEIYLNLPANEVPTSKSKSFAGTLDLFTATAHEGHGEKHPIMINVTTAVNALKLKPSDLKKAELTVVVRGNSVKGSEIKTNGNVQIGAINFVIQKAQK</sequence>
<evidence type="ECO:0000256" key="1">
    <source>
        <dbReference type="ARBA" id="ARBA00001973"/>
    </source>
</evidence>
<reference evidence="8 9" key="1">
    <citation type="submission" date="2018-07" db="EMBL/GenBank/DDBJ databases">
        <title>Genome analysis of Runella aurantiaca.</title>
        <authorList>
            <person name="Yang X."/>
        </authorList>
    </citation>
    <scope>NUCLEOTIDE SEQUENCE [LARGE SCALE GENOMIC DNA]</scope>
    <source>
        <strain evidence="8 9">YX9</strain>
    </source>
</reference>
<keyword evidence="5" id="KW-0186">Copper</keyword>
<protein>
    <recommendedName>
        <fullName evidence="6 7">Tyrosinase copper-binding domain-containing protein</fullName>
    </recommendedName>
</protein>
<evidence type="ECO:0000259" key="6">
    <source>
        <dbReference type="PROSITE" id="PS00497"/>
    </source>
</evidence>
<feature type="domain" description="Tyrosinase copper-binding" evidence="6">
    <location>
        <begin position="120"/>
        <end position="137"/>
    </location>
</feature>
<evidence type="ECO:0000256" key="3">
    <source>
        <dbReference type="ARBA" id="ARBA00022723"/>
    </source>
</evidence>
<accession>A0A369IH70</accession>
<evidence type="ECO:0000313" key="8">
    <source>
        <dbReference type="EMBL" id="RDB05976.1"/>
    </source>
</evidence>
<evidence type="ECO:0000256" key="4">
    <source>
        <dbReference type="ARBA" id="ARBA00023002"/>
    </source>
</evidence>
<dbReference type="InterPro" id="IPR002227">
    <property type="entry name" value="Tyrosinase_Cu-bd"/>
</dbReference>
<name>A0A369IH70_9BACT</name>
<keyword evidence="3" id="KW-0479">Metal-binding</keyword>
<dbReference type="SUPFAM" id="SSF48056">
    <property type="entry name" value="Di-copper centre-containing domain"/>
    <property type="match status" value="1"/>
</dbReference>
<feature type="domain" description="Tyrosinase copper-binding" evidence="7">
    <location>
        <begin position="238"/>
        <end position="249"/>
    </location>
</feature>
<dbReference type="Pfam" id="PF00264">
    <property type="entry name" value="Tyrosinase"/>
    <property type="match status" value="2"/>
</dbReference>
<dbReference type="PANTHER" id="PTHR11474">
    <property type="entry name" value="TYROSINASE FAMILY MEMBER"/>
    <property type="match status" value="1"/>
</dbReference>
<keyword evidence="9" id="KW-1185">Reference proteome</keyword>
<organism evidence="8 9">
    <name type="scientific">Runella aurantiaca</name>
    <dbReference type="NCBI Taxonomy" id="2282308"/>
    <lineage>
        <taxon>Bacteria</taxon>
        <taxon>Pseudomonadati</taxon>
        <taxon>Bacteroidota</taxon>
        <taxon>Cytophagia</taxon>
        <taxon>Cytophagales</taxon>
        <taxon>Spirosomataceae</taxon>
        <taxon>Runella</taxon>
    </lineage>
</organism>
<dbReference type="InterPro" id="IPR050316">
    <property type="entry name" value="Tyrosinase/Hemocyanin"/>
</dbReference>
<dbReference type="InterPro" id="IPR057190">
    <property type="entry name" value="DUF7868"/>
</dbReference>
<evidence type="ECO:0000256" key="2">
    <source>
        <dbReference type="ARBA" id="ARBA00009928"/>
    </source>
</evidence>
<dbReference type="PROSITE" id="PS00498">
    <property type="entry name" value="TYROSINASE_2"/>
    <property type="match status" value="1"/>
</dbReference>
<dbReference type="Gene3D" id="1.10.1280.10">
    <property type="entry name" value="Di-copper center containing domain from catechol oxidase"/>
    <property type="match status" value="1"/>
</dbReference>